<dbReference type="PANTHER" id="PTHR39967:SF1">
    <property type="entry name" value="ISH14-TYPE TRANSPOSASE HSIRS44"/>
    <property type="match status" value="1"/>
</dbReference>
<feature type="region of interest" description="Disordered" evidence="2">
    <location>
        <begin position="1"/>
        <end position="24"/>
    </location>
</feature>
<evidence type="ECO:0000256" key="2">
    <source>
        <dbReference type="SAM" id="MobiDB-lite"/>
    </source>
</evidence>
<evidence type="ECO:0000313" key="5">
    <source>
        <dbReference type="Proteomes" id="UP000001013"/>
    </source>
</evidence>
<dbReference type="InterPro" id="IPR012337">
    <property type="entry name" value="RNaseH-like_sf"/>
</dbReference>
<dbReference type="InterPro" id="IPR036397">
    <property type="entry name" value="RNaseH_sf"/>
</dbReference>
<dbReference type="KEGG" id="pfu:PF0946"/>
<protein>
    <submittedName>
        <fullName evidence="4">Transposase</fullName>
    </submittedName>
</protein>
<gene>
    <name evidence="4" type="ordered locus">PF0946</name>
</gene>
<dbReference type="PANTHER" id="PTHR39967">
    <property type="match status" value="1"/>
</dbReference>
<dbReference type="NCBIfam" id="NF033587">
    <property type="entry name" value="transpos_IS6"/>
    <property type="match status" value="1"/>
</dbReference>
<proteinExistence type="predicted"/>
<keyword evidence="5" id="KW-1185">Reference proteome</keyword>
<evidence type="ECO:0000259" key="3">
    <source>
        <dbReference type="Pfam" id="PF13610"/>
    </source>
</evidence>
<dbReference type="HOGENOM" id="CLU_079548_0_0_2"/>
<comment type="function">
    <text evidence="1">Involved in the transposition of the insertion sequence.</text>
</comment>
<evidence type="ECO:0000313" key="4">
    <source>
        <dbReference type="EMBL" id="AAL81070.1"/>
    </source>
</evidence>
<dbReference type="GO" id="GO:0003676">
    <property type="term" value="F:nucleic acid binding"/>
    <property type="evidence" value="ECO:0007669"/>
    <property type="project" value="InterPro"/>
</dbReference>
<dbReference type="AlphaFoldDB" id="Q8U293"/>
<sequence>MAEPKPSRRRRGRLGTSPKLSRGNPYSLERARWRRCQLFSLCYTQPLSALSRKLSFSDTVRISCGVSGLSYWQYFRKRRGNMKSETIIYWVVSALKPFRRNKIPPEKKIRGVELYLRGLSYRQTARILKISHVTVWEAVQKLAEAVYKPKILAVKKQRNFIAVDETVIKINGKKRYLWAAIDVESKEVLAVWITTVRNWWVARDFILVVLKSCEGQPVFLVDRASWYKSAFKSLRLGYLHVTFGPRNSVERWFRTLKERTKRFWNNFRGKDWRRVHRFVFLFAFWYNFVRIHSSFGDPPGDVTEWLQEVMPQLS</sequence>
<dbReference type="SUPFAM" id="SSF53098">
    <property type="entry name" value="Ribonuclease H-like"/>
    <property type="match status" value="1"/>
</dbReference>
<dbReference type="EMBL" id="AE009950">
    <property type="protein sequence ID" value="AAL81070.1"/>
    <property type="molecule type" value="Genomic_DNA"/>
</dbReference>
<dbReference type="Pfam" id="PF13610">
    <property type="entry name" value="DDE_Tnp_IS240"/>
    <property type="match status" value="1"/>
</dbReference>
<reference evidence="4 5" key="1">
    <citation type="journal article" date="1999" name="Genetics">
        <title>Divergence of the hyperthermophilic archaea Pyrococcus furiosus and P. horikoshii inferred from complete genomic sequences.</title>
        <authorList>
            <person name="Maeder D.L."/>
            <person name="Weiss R.B."/>
            <person name="Dunn D.M."/>
            <person name="Cherry J.L."/>
            <person name="Gonzalez J.M."/>
            <person name="DiRuggiero J."/>
            <person name="Robb F.T."/>
        </authorList>
    </citation>
    <scope>NUCLEOTIDE SEQUENCE [LARGE SCALE GENOMIC DNA]</scope>
    <source>
        <strain evidence="5">ATCC 43587 / DSM 3638 / JCM 8422 / Vc1</strain>
    </source>
</reference>
<dbReference type="STRING" id="186497.PF0946"/>
<dbReference type="PaxDb" id="186497-PF0946"/>
<dbReference type="eggNOG" id="arCOG02134">
    <property type="taxonomic scope" value="Archaea"/>
</dbReference>
<feature type="domain" description="DDE" evidence="3">
    <location>
        <begin position="162"/>
        <end position="261"/>
    </location>
</feature>
<evidence type="ECO:0000256" key="1">
    <source>
        <dbReference type="ARBA" id="ARBA00002286"/>
    </source>
</evidence>
<dbReference type="InterPro" id="IPR032874">
    <property type="entry name" value="DDE_dom"/>
</dbReference>
<name>Q8U293_PYRFU</name>
<dbReference type="InterPro" id="IPR047930">
    <property type="entry name" value="Transpos_IS6"/>
</dbReference>
<organism evidence="4 5">
    <name type="scientific">Pyrococcus furiosus (strain ATCC 43587 / DSM 3638 / JCM 8422 / Vc1)</name>
    <dbReference type="NCBI Taxonomy" id="186497"/>
    <lineage>
        <taxon>Archaea</taxon>
        <taxon>Methanobacteriati</taxon>
        <taxon>Methanobacteriota</taxon>
        <taxon>Thermococci</taxon>
        <taxon>Thermococcales</taxon>
        <taxon>Thermococcaceae</taxon>
        <taxon>Pyrococcus</taxon>
    </lineage>
</organism>
<dbReference type="Proteomes" id="UP000001013">
    <property type="component" value="Chromosome"/>
</dbReference>
<accession>Q8U293</accession>
<dbReference type="Gene3D" id="3.30.420.10">
    <property type="entry name" value="Ribonuclease H-like superfamily/Ribonuclease H"/>
    <property type="match status" value="1"/>
</dbReference>
<dbReference type="PhylomeDB" id="Q8U293"/>
<dbReference type="PATRIC" id="fig|186497.12.peg.1002"/>